<keyword evidence="7" id="KW-1185">Reference proteome</keyword>
<evidence type="ECO:0000256" key="1">
    <source>
        <dbReference type="ARBA" id="ARBA00007749"/>
    </source>
</evidence>
<comment type="caution">
    <text evidence="6">The sequence shown here is derived from an EMBL/GenBank/DDBJ whole genome shotgun (WGS) entry which is preliminary data.</text>
</comment>
<dbReference type="OrthoDB" id="5177904at2"/>
<dbReference type="GO" id="GO:0046872">
    <property type="term" value="F:metal ion binding"/>
    <property type="evidence" value="ECO:0007669"/>
    <property type="project" value="UniProtKB-KW"/>
</dbReference>
<dbReference type="AlphaFoldDB" id="A0A147KLT0"/>
<dbReference type="InterPro" id="IPR001279">
    <property type="entry name" value="Metallo-B-lactamas"/>
</dbReference>
<dbReference type="GO" id="GO:0016787">
    <property type="term" value="F:hydrolase activity"/>
    <property type="evidence" value="ECO:0007669"/>
    <property type="project" value="UniProtKB-KW"/>
</dbReference>
<dbReference type="InterPro" id="IPR051013">
    <property type="entry name" value="MBL_superfamily_lactonases"/>
</dbReference>
<dbReference type="STRING" id="665004.AC529_02660"/>
<dbReference type="EMBL" id="LGEM01000014">
    <property type="protein sequence ID" value="KUP98191.1"/>
    <property type="molecule type" value="Genomic_DNA"/>
</dbReference>
<dbReference type="SMART" id="SM00849">
    <property type="entry name" value="Lactamase_B"/>
    <property type="match status" value="1"/>
</dbReference>
<dbReference type="Pfam" id="PF00753">
    <property type="entry name" value="Lactamase_B"/>
    <property type="match status" value="1"/>
</dbReference>
<dbReference type="PATRIC" id="fig|665004.4.peg.1294"/>
<dbReference type="SUPFAM" id="SSF56281">
    <property type="entry name" value="Metallo-hydrolase/oxidoreductase"/>
    <property type="match status" value="1"/>
</dbReference>
<dbReference type="PANTHER" id="PTHR42978:SF6">
    <property type="entry name" value="QUORUM-QUENCHING LACTONASE YTNP-RELATED"/>
    <property type="match status" value="1"/>
</dbReference>
<evidence type="ECO:0000259" key="5">
    <source>
        <dbReference type="SMART" id="SM00849"/>
    </source>
</evidence>
<name>A0A147KLT0_THECS</name>
<evidence type="ECO:0000313" key="6">
    <source>
        <dbReference type="EMBL" id="KUP98191.1"/>
    </source>
</evidence>
<evidence type="ECO:0000313" key="7">
    <source>
        <dbReference type="Proteomes" id="UP000074382"/>
    </source>
</evidence>
<comment type="similarity">
    <text evidence="1">Belongs to the metallo-beta-lactamase superfamily.</text>
</comment>
<protein>
    <recommendedName>
        <fullName evidence="5">Metallo-beta-lactamase domain-containing protein</fullName>
    </recommendedName>
</protein>
<dbReference type="RefSeq" id="WP_068754198.1">
    <property type="nucleotide sequence ID" value="NZ_KQ950180.1"/>
</dbReference>
<organism evidence="6 7">
    <name type="scientific">Thermobifida cellulosilytica TB100</name>
    <dbReference type="NCBI Taxonomy" id="665004"/>
    <lineage>
        <taxon>Bacteria</taxon>
        <taxon>Bacillati</taxon>
        <taxon>Actinomycetota</taxon>
        <taxon>Actinomycetes</taxon>
        <taxon>Streptosporangiales</taxon>
        <taxon>Nocardiopsidaceae</taxon>
        <taxon>Thermobifida</taxon>
    </lineage>
</organism>
<dbReference type="Proteomes" id="UP000074382">
    <property type="component" value="Unassembled WGS sequence"/>
</dbReference>
<evidence type="ECO:0000256" key="4">
    <source>
        <dbReference type="ARBA" id="ARBA00022833"/>
    </source>
</evidence>
<reference evidence="7" key="1">
    <citation type="journal article" date="2017" name="Acta Aliment.">
        <title>Plant polysaccharide degrading enzyme system of Thermpbifida cellulosilytica TB100 revealed by de novo genome project data.</title>
        <authorList>
            <person name="Toth A."/>
            <person name="Baka E."/>
            <person name="Luzics S."/>
            <person name="Bata-Vidacs I."/>
            <person name="Nagy I."/>
            <person name="Balint B."/>
            <person name="Herceg R."/>
            <person name="Olasz F."/>
            <person name="Wilk T."/>
            <person name="Nagy T."/>
            <person name="Kriszt B."/>
            <person name="Nagy I."/>
            <person name="Kukolya J."/>
        </authorList>
    </citation>
    <scope>NUCLEOTIDE SEQUENCE [LARGE SCALE GENOMIC DNA]</scope>
    <source>
        <strain evidence="7">TB100</strain>
    </source>
</reference>
<evidence type="ECO:0000256" key="3">
    <source>
        <dbReference type="ARBA" id="ARBA00022801"/>
    </source>
</evidence>
<dbReference type="PANTHER" id="PTHR42978">
    <property type="entry name" value="QUORUM-QUENCHING LACTONASE YTNP-RELATED-RELATED"/>
    <property type="match status" value="1"/>
</dbReference>
<dbReference type="InterPro" id="IPR036866">
    <property type="entry name" value="RibonucZ/Hydroxyglut_hydro"/>
</dbReference>
<keyword evidence="2" id="KW-0479">Metal-binding</keyword>
<evidence type="ECO:0000256" key="2">
    <source>
        <dbReference type="ARBA" id="ARBA00022723"/>
    </source>
</evidence>
<gene>
    <name evidence="6" type="ORF">AC529_02660</name>
</gene>
<accession>A0A147KLT0</accession>
<keyword evidence="3" id="KW-0378">Hydrolase</keyword>
<sequence>MPAQPVSRFNRISPTRTFRLGEHRLTYLPDGFVQLNPSAWFPDSTPEDWQERPEHLDAEGFLAGSIGALLVEYRDQALLIDTGYGPHRVPAALTHPALGVLQGGQLLDSLAEQGHAPGAVSAVAFTHLHDDHVGWAAALTPDGSPVFAGTPFLVSGVEWPYGGPLRLPRAELRPVSDGDEIFPGVTVWATPGHSPGHTSYVISSGGQRLVAFGDVMHSPVQVGRPDWRVSLDHSPEAAVRTRARVLKELSQPDTFGFGGHFADVVFGRVVADRSGHRWVPVA</sequence>
<dbReference type="Gene3D" id="3.60.15.10">
    <property type="entry name" value="Ribonuclease Z/Hydroxyacylglutathione hydrolase-like"/>
    <property type="match status" value="1"/>
</dbReference>
<feature type="domain" description="Metallo-beta-lactamase" evidence="5">
    <location>
        <begin position="65"/>
        <end position="260"/>
    </location>
</feature>
<proteinExistence type="inferred from homology"/>
<keyword evidence="4" id="KW-0862">Zinc</keyword>